<proteinExistence type="predicted"/>
<feature type="non-terminal residue" evidence="1">
    <location>
        <position position="68"/>
    </location>
</feature>
<comment type="caution">
    <text evidence="1">The sequence shown here is derived from an EMBL/GenBank/DDBJ whole genome shotgun (WGS) entry which is preliminary data.</text>
</comment>
<reference evidence="1" key="1">
    <citation type="submission" date="2023-06" db="EMBL/GenBank/DDBJ databases">
        <authorList>
            <person name="Delattre M."/>
        </authorList>
    </citation>
    <scope>NUCLEOTIDE SEQUENCE</scope>
    <source>
        <strain evidence="1">AF72</strain>
    </source>
</reference>
<organism evidence="1 2">
    <name type="scientific">Mesorhabditis spiculigera</name>
    <dbReference type="NCBI Taxonomy" id="96644"/>
    <lineage>
        <taxon>Eukaryota</taxon>
        <taxon>Metazoa</taxon>
        <taxon>Ecdysozoa</taxon>
        <taxon>Nematoda</taxon>
        <taxon>Chromadorea</taxon>
        <taxon>Rhabditida</taxon>
        <taxon>Rhabditina</taxon>
        <taxon>Rhabditomorpha</taxon>
        <taxon>Rhabditoidea</taxon>
        <taxon>Rhabditidae</taxon>
        <taxon>Mesorhabditinae</taxon>
        <taxon>Mesorhabditis</taxon>
    </lineage>
</organism>
<sequence>MAATFKKTLGTFKDYKRRKEDVNAKLALGYLLKTLSSVAFRIFKRNSIRLTRLTSHMDLISSGRRRES</sequence>
<keyword evidence="2" id="KW-1185">Reference proteome</keyword>
<protein>
    <submittedName>
        <fullName evidence="1">Uncharacterized protein</fullName>
    </submittedName>
</protein>
<dbReference type="EMBL" id="CATQJA010002639">
    <property type="protein sequence ID" value="CAJ0575509.1"/>
    <property type="molecule type" value="Genomic_DNA"/>
</dbReference>
<accession>A0AA36CUY2</accession>
<name>A0AA36CUY2_9BILA</name>
<dbReference type="Proteomes" id="UP001177023">
    <property type="component" value="Unassembled WGS sequence"/>
</dbReference>
<gene>
    <name evidence="1" type="ORF">MSPICULIGERA_LOCUS13819</name>
</gene>
<evidence type="ECO:0000313" key="1">
    <source>
        <dbReference type="EMBL" id="CAJ0575509.1"/>
    </source>
</evidence>
<evidence type="ECO:0000313" key="2">
    <source>
        <dbReference type="Proteomes" id="UP001177023"/>
    </source>
</evidence>
<dbReference type="AlphaFoldDB" id="A0AA36CUY2"/>